<dbReference type="GO" id="GO:0043190">
    <property type="term" value="C:ATP-binding cassette (ABC) transporter complex"/>
    <property type="evidence" value="ECO:0007669"/>
    <property type="project" value="InterPro"/>
</dbReference>
<dbReference type="AlphaFoldDB" id="A0A7X6MGH5"/>
<dbReference type="Pfam" id="PF01061">
    <property type="entry name" value="ABC2_membrane"/>
    <property type="match status" value="1"/>
</dbReference>
<dbReference type="PIRSF" id="PIRSF006648">
    <property type="entry name" value="DrrB"/>
    <property type="match status" value="1"/>
</dbReference>
<evidence type="ECO:0000256" key="3">
    <source>
        <dbReference type="ARBA" id="ARBA00022989"/>
    </source>
</evidence>
<dbReference type="InterPro" id="IPR000412">
    <property type="entry name" value="ABC_2_transport"/>
</dbReference>
<name>A0A7X6MGH5_9ACTN</name>
<feature type="transmembrane region" description="Helical" evidence="6">
    <location>
        <begin position="27"/>
        <end position="45"/>
    </location>
</feature>
<evidence type="ECO:0000256" key="5">
    <source>
        <dbReference type="ARBA" id="ARBA00023251"/>
    </source>
</evidence>
<feature type="transmembrane region" description="Helical" evidence="6">
    <location>
        <begin position="207"/>
        <end position="240"/>
    </location>
</feature>
<comment type="subcellular location">
    <subcellularLocation>
        <location evidence="6">Cell membrane</location>
        <topology evidence="6">Multi-pass membrane protein</topology>
    </subcellularLocation>
    <subcellularLocation>
        <location evidence="1">Membrane</location>
        <topology evidence="1">Multi-pass membrane protein</topology>
    </subcellularLocation>
</comment>
<dbReference type="GO" id="GO:0046677">
    <property type="term" value="P:response to antibiotic"/>
    <property type="evidence" value="ECO:0007669"/>
    <property type="project" value="UniProtKB-KW"/>
</dbReference>
<keyword evidence="6" id="KW-0813">Transport</keyword>
<dbReference type="PROSITE" id="PS51012">
    <property type="entry name" value="ABC_TM2"/>
    <property type="match status" value="1"/>
</dbReference>
<sequence length="251" mass="25936">MRTEPARRLALLVRHNTVLRLRDPGHLVSYLVMPMVLMLVFSPLYRAALPDGGQTQAVTGMLVMFSVLSLSVVGTALLSERTWRTWNRLRASPASVVEMLLGKALPVFALLVLQQGLLLLFGARVVGMPVAGTPALLLFAVCVWAFALLAVGVALAGVVRGHGELAAVCDVGALAVSALGGALAPLSMMPAWAQAAAPFSPGYWAMAMFGAAVAGDAAAVFRAALVLTAAGAVAGVLACVRVGRGLGELRG</sequence>
<proteinExistence type="inferred from homology"/>
<protein>
    <recommendedName>
        <fullName evidence="6">Transport permease protein</fullName>
    </recommendedName>
</protein>
<evidence type="ECO:0000256" key="1">
    <source>
        <dbReference type="ARBA" id="ARBA00004141"/>
    </source>
</evidence>
<evidence type="ECO:0000256" key="2">
    <source>
        <dbReference type="ARBA" id="ARBA00022692"/>
    </source>
</evidence>
<evidence type="ECO:0000256" key="4">
    <source>
        <dbReference type="ARBA" id="ARBA00023136"/>
    </source>
</evidence>
<comment type="caution">
    <text evidence="8">The sequence shown here is derived from an EMBL/GenBank/DDBJ whole genome shotgun (WGS) entry which is preliminary data.</text>
</comment>
<organism evidence="8 9">
    <name type="scientific">Nocardiopsis alborubida</name>
    <dbReference type="NCBI Taxonomy" id="146802"/>
    <lineage>
        <taxon>Bacteria</taxon>
        <taxon>Bacillati</taxon>
        <taxon>Actinomycetota</taxon>
        <taxon>Actinomycetes</taxon>
        <taxon>Streptosporangiales</taxon>
        <taxon>Nocardiopsidaceae</taxon>
        <taxon>Nocardiopsis</taxon>
    </lineage>
</organism>
<dbReference type="RefSeq" id="WP_061078638.1">
    <property type="nucleotide sequence ID" value="NZ_JAAXPG010000014.1"/>
</dbReference>
<evidence type="ECO:0000313" key="9">
    <source>
        <dbReference type="Proteomes" id="UP000553209"/>
    </source>
</evidence>
<evidence type="ECO:0000313" key="8">
    <source>
        <dbReference type="EMBL" id="NKY99223.1"/>
    </source>
</evidence>
<dbReference type="EMBL" id="JAAXPG010000014">
    <property type="protein sequence ID" value="NKY99223.1"/>
    <property type="molecule type" value="Genomic_DNA"/>
</dbReference>
<reference evidence="8 9" key="1">
    <citation type="submission" date="2020-04" db="EMBL/GenBank/DDBJ databases">
        <title>MicrobeNet Type strains.</title>
        <authorList>
            <person name="Nicholson A.C."/>
        </authorList>
    </citation>
    <scope>NUCLEOTIDE SEQUENCE [LARGE SCALE GENOMIC DNA]</scope>
    <source>
        <strain evidence="8 9">ATCC 23612</strain>
    </source>
</reference>
<dbReference type="GO" id="GO:0140359">
    <property type="term" value="F:ABC-type transporter activity"/>
    <property type="evidence" value="ECO:0007669"/>
    <property type="project" value="InterPro"/>
</dbReference>
<dbReference type="InterPro" id="IPR013525">
    <property type="entry name" value="ABC2_TM"/>
</dbReference>
<keyword evidence="4 6" id="KW-0472">Membrane</keyword>
<keyword evidence="3 6" id="KW-1133">Transmembrane helix</keyword>
<keyword evidence="9" id="KW-1185">Reference proteome</keyword>
<feature type="transmembrane region" description="Helical" evidence="6">
    <location>
        <begin position="165"/>
        <end position="187"/>
    </location>
</feature>
<feature type="transmembrane region" description="Helical" evidence="6">
    <location>
        <begin position="100"/>
        <end position="123"/>
    </location>
</feature>
<dbReference type="PANTHER" id="PTHR43229">
    <property type="entry name" value="NODULATION PROTEIN J"/>
    <property type="match status" value="1"/>
</dbReference>
<dbReference type="Proteomes" id="UP000553209">
    <property type="component" value="Unassembled WGS sequence"/>
</dbReference>
<gene>
    <name evidence="8" type="ORF">HGB44_16350</name>
</gene>
<dbReference type="InterPro" id="IPR051784">
    <property type="entry name" value="Nod_factor_ABC_transporter"/>
</dbReference>
<evidence type="ECO:0000256" key="6">
    <source>
        <dbReference type="RuleBase" id="RU361157"/>
    </source>
</evidence>
<feature type="transmembrane region" description="Helical" evidence="6">
    <location>
        <begin position="135"/>
        <end position="158"/>
    </location>
</feature>
<comment type="similarity">
    <text evidence="6">Belongs to the ABC-2 integral membrane protein family.</text>
</comment>
<accession>A0A7X6MGH5</accession>
<dbReference type="InterPro" id="IPR047817">
    <property type="entry name" value="ABC2_TM_bact-type"/>
</dbReference>
<feature type="transmembrane region" description="Helical" evidence="6">
    <location>
        <begin position="57"/>
        <end position="79"/>
    </location>
</feature>
<keyword evidence="5" id="KW-0046">Antibiotic resistance</keyword>
<dbReference type="PANTHER" id="PTHR43229:SF6">
    <property type="entry name" value="ABC-TYPE MULTIDRUG TRANSPORT SYSTEM, PERMEASE COMPONENT"/>
    <property type="match status" value="1"/>
</dbReference>
<keyword evidence="2 6" id="KW-0812">Transmembrane</keyword>
<keyword evidence="6" id="KW-1003">Cell membrane</keyword>
<evidence type="ECO:0000259" key="7">
    <source>
        <dbReference type="PROSITE" id="PS51012"/>
    </source>
</evidence>
<feature type="domain" description="ABC transmembrane type-2" evidence="7">
    <location>
        <begin position="21"/>
        <end position="245"/>
    </location>
</feature>